<dbReference type="Proteomes" id="UP001163321">
    <property type="component" value="Chromosome 12"/>
</dbReference>
<accession>A0ACC0WM92</accession>
<reference evidence="1 2" key="1">
    <citation type="journal article" date="2022" name="bioRxiv">
        <title>The genome of the oomycete Peronosclerospora sorghi, a cosmopolitan pathogen of maize and sorghum, is inflated with dispersed pseudogenes.</title>
        <authorList>
            <person name="Fletcher K."/>
            <person name="Martin F."/>
            <person name="Isakeit T."/>
            <person name="Cavanaugh K."/>
            <person name="Magill C."/>
            <person name="Michelmore R."/>
        </authorList>
    </citation>
    <scope>NUCLEOTIDE SEQUENCE [LARGE SCALE GENOMIC DNA]</scope>
    <source>
        <strain evidence="1">P6</strain>
    </source>
</reference>
<evidence type="ECO:0000313" key="2">
    <source>
        <dbReference type="Proteomes" id="UP001163321"/>
    </source>
</evidence>
<keyword evidence="2" id="KW-1185">Reference proteome</keyword>
<protein>
    <submittedName>
        <fullName evidence="1">Uncharacterized protein</fullName>
    </submittedName>
</protein>
<sequence>MSEEGGDASPMHSVASIGSNRHQENDDDVIKEKLVAAQEKGLAEGKSDEKSRIASAARCCSFRILSPNVVSRICTNIQDFPAAVQVTTHRLTGTSSFTREKFSLLPEE</sequence>
<comment type="caution">
    <text evidence="1">The sequence shown here is derived from an EMBL/GenBank/DDBJ whole genome shotgun (WGS) entry which is preliminary data.</text>
</comment>
<evidence type="ECO:0000313" key="1">
    <source>
        <dbReference type="EMBL" id="KAI9919144.1"/>
    </source>
</evidence>
<dbReference type="EMBL" id="CM047591">
    <property type="protein sequence ID" value="KAI9919144.1"/>
    <property type="molecule type" value="Genomic_DNA"/>
</dbReference>
<organism evidence="1 2">
    <name type="scientific">Peronosclerospora sorghi</name>
    <dbReference type="NCBI Taxonomy" id="230839"/>
    <lineage>
        <taxon>Eukaryota</taxon>
        <taxon>Sar</taxon>
        <taxon>Stramenopiles</taxon>
        <taxon>Oomycota</taxon>
        <taxon>Peronosporomycetes</taxon>
        <taxon>Peronosporales</taxon>
        <taxon>Peronosporaceae</taxon>
        <taxon>Peronosclerospora</taxon>
    </lineage>
</organism>
<proteinExistence type="predicted"/>
<name>A0ACC0WM92_9STRA</name>
<gene>
    <name evidence="1" type="ORF">PsorP6_012108</name>
</gene>